<reference evidence="2" key="3">
    <citation type="submission" date="2010-09" db="EMBL/GenBank/DDBJ databases">
        <title>Annotation of Gaeumannomyces graminis var. tritici R3-111a-1.</title>
        <authorList>
            <consortium name="The Broad Institute Genome Sequencing Platform"/>
            <person name="Ma L.-J."/>
            <person name="Dead R."/>
            <person name="Young S.K."/>
            <person name="Zeng Q."/>
            <person name="Gargeya S."/>
            <person name="Fitzgerald M."/>
            <person name="Haas B."/>
            <person name="Abouelleil A."/>
            <person name="Alvarado L."/>
            <person name="Arachchi H.M."/>
            <person name="Berlin A."/>
            <person name="Brown A."/>
            <person name="Chapman S.B."/>
            <person name="Chen Z."/>
            <person name="Dunbar C."/>
            <person name="Freedman E."/>
            <person name="Gearin G."/>
            <person name="Gellesch M."/>
            <person name="Goldberg J."/>
            <person name="Griggs A."/>
            <person name="Gujja S."/>
            <person name="Heiman D."/>
            <person name="Howarth C."/>
            <person name="Larson L."/>
            <person name="Lui A."/>
            <person name="MacDonald P.J.P."/>
            <person name="Mehta T."/>
            <person name="Montmayeur A."/>
            <person name="Murphy C."/>
            <person name="Neiman D."/>
            <person name="Pearson M."/>
            <person name="Priest M."/>
            <person name="Roberts A."/>
            <person name="Saif S."/>
            <person name="Shea T."/>
            <person name="Shenoy N."/>
            <person name="Sisk P."/>
            <person name="Stolte C."/>
            <person name="Sykes S."/>
            <person name="Yandava C."/>
            <person name="Wortman J."/>
            <person name="Nusbaum C."/>
            <person name="Birren B."/>
        </authorList>
    </citation>
    <scope>NUCLEOTIDE SEQUENCE</scope>
    <source>
        <strain evidence="2">R3-111a-1</strain>
    </source>
</reference>
<name>J3NUK3_GAET3</name>
<reference evidence="2" key="2">
    <citation type="submission" date="2010-07" db="EMBL/GenBank/DDBJ databases">
        <authorList>
            <consortium name="The Broad Institute Genome Sequencing Platform"/>
            <consortium name="Broad Institute Genome Sequencing Center for Infectious Disease"/>
            <person name="Ma L.-J."/>
            <person name="Dead R."/>
            <person name="Young S."/>
            <person name="Zeng Q."/>
            <person name="Koehrsen M."/>
            <person name="Alvarado L."/>
            <person name="Berlin A."/>
            <person name="Chapman S.B."/>
            <person name="Chen Z."/>
            <person name="Freedman E."/>
            <person name="Gellesch M."/>
            <person name="Goldberg J."/>
            <person name="Griggs A."/>
            <person name="Gujja S."/>
            <person name="Heilman E.R."/>
            <person name="Heiman D."/>
            <person name="Hepburn T."/>
            <person name="Howarth C."/>
            <person name="Jen D."/>
            <person name="Larson L."/>
            <person name="Mehta T."/>
            <person name="Neiman D."/>
            <person name="Pearson M."/>
            <person name="Roberts A."/>
            <person name="Saif S."/>
            <person name="Shea T."/>
            <person name="Shenoy N."/>
            <person name="Sisk P."/>
            <person name="Stolte C."/>
            <person name="Sykes S."/>
            <person name="Walk T."/>
            <person name="White J."/>
            <person name="Yandava C."/>
            <person name="Haas B."/>
            <person name="Nusbaum C."/>
            <person name="Birren B."/>
        </authorList>
    </citation>
    <scope>NUCLEOTIDE SEQUENCE</scope>
    <source>
        <strain evidence="2">R3-111a-1</strain>
    </source>
</reference>
<dbReference type="AlphaFoldDB" id="J3NUK3"/>
<dbReference type="RefSeq" id="XP_009221021.1">
    <property type="nucleotide sequence ID" value="XM_009222757.1"/>
</dbReference>
<dbReference type="GeneID" id="20345417"/>
<evidence type="ECO:0000313" key="4">
    <source>
        <dbReference type="Proteomes" id="UP000006039"/>
    </source>
</evidence>
<dbReference type="VEuPathDB" id="FungiDB:GGTG_04959"/>
<sequence>MVRLQASVQAPTRPAHLAGASKRSAETQRFTNLINTTRPYASHNGPRMETPTRISQTEQRNSGPGLPTQMFALGLGIHVCGKQRQPVPCVIGMFEDVDGGAGQHCSKLKANRLDGRGVWRGHREGAHVCQGACNTRYWPVGQVGVALRQHQRNEEHRQMPRWELGG</sequence>
<feature type="compositionally biased region" description="Polar residues" evidence="1">
    <location>
        <begin position="52"/>
        <end position="62"/>
    </location>
</feature>
<protein>
    <submittedName>
        <fullName evidence="2 3">Uncharacterized protein</fullName>
    </submittedName>
</protein>
<dbReference type="EMBL" id="GL385396">
    <property type="protein sequence ID" value="EJT79876.1"/>
    <property type="molecule type" value="Genomic_DNA"/>
</dbReference>
<gene>
    <name evidence="3" type="primary">20345417</name>
    <name evidence="2" type="ORF">GGTG_04959</name>
</gene>
<keyword evidence="4" id="KW-1185">Reference proteome</keyword>
<evidence type="ECO:0000313" key="3">
    <source>
        <dbReference type="EnsemblFungi" id="EJT79876"/>
    </source>
</evidence>
<dbReference type="HOGENOM" id="CLU_1602820_0_0_1"/>
<accession>J3NUK3</accession>
<dbReference type="EnsemblFungi" id="EJT79876">
    <property type="protein sequence ID" value="EJT79876"/>
    <property type="gene ID" value="GGTG_04959"/>
</dbReference>
<reference evidence="3" key="5">
    <citation type="submission" date="2018-04" db="UniProtKB">
        <authorList>
            <consortium name="EnsemblFungi"/>
        </authorList>
    </citation>
    <scope>IDENTIFICATION</scope>
    <source>
        <strain evidence="3">R3-111a-1</strain>
    </source>
</reference>
<organism evidence="2">
    <name type="scientific">Gaeumannomyces tritici (strain R3-111a-1)</name>
    <name type="common">Wheat and barley take-all root rot fungus</name>
    <name type="synonym">Gaeumannomyces graminis var. tritici</name>
    <dbReference type="NCBI Taxonomy" id="644352"/>
    <lineage>
        <taxon>Eukaryota</taxon>
        <taxon>Fungi</taxon>
        <taxon>Dikarya</taxon>
        <taxon>Ascomycota</taxon>
        <taxon>Pezizomycotina</taxon>
        <taxon>Sordariomycetes</taxon>
        <taxon>Sordariomycetidae</taxon>
        <taxon>Magnaporthales</taxon>
        <taxon>Magnaporthaceae</taxon>
        <taxon>Gaeumannomyces</taxon>
    </lineage>
</organism>
<proteinExistence type="predicted"/>
<feature type="region of interest" description="Disordered" evidence="1">
    <location>
        <begin position="1"/>
        <end position="25"/>
    </location>
</feature>
<reference evidence="3" key="4">
    <citation type="journal article" date="2015" name="G3 (Bethesda)">
        <title>Genome sequences of three phytopathogenic species of the Magnaporthaceae family of fungi.</title>
        <authorList>
            <person name="Okagaki L.H."/>
            <person name="Nunes C.C."/>
            <person name="Sailsbery J."/>
            <person name="Clay B."/>
            <person name="Brown D."/>
            <person name="John T."/>
            <person name="Oh Y."/>
            <person name="Young N."/>
            <person name="Fitzgerald M."/>
            <person name="Haas B.J."/>
            <person name="Zeng Q."/>
            <person name="Young S."/>
            <person name="Adiconis X."/>
            <person name="Fan L."/>
            <person name="Levin J.Z."/>
            <person name="Mitchell T.K."/>
            <person name="Okubara P.A."/>
            <person name="Farman M.L."/>
            <person name="Kohn L.M."/>
            <person name="Birren B."/>
            <person name="Ma L.-J."/>
            <person name="Dean R.A."/>
        </authorList>
    </citation>
    <scope>NUCLEOTIDE SEQUENCE</scope>
    <source>
        <strain evidence="3">R3-111a-1</strain>
    </source>
</reference>
<reference evidence="4" key="1">
    <citation type="submission" date="2010-07" db="EMBL/GenBank/DDBJ databases">
        <title>The genome sequence of Gaeumannomyces graminis var. tritici strain R3-111a-1.</title>
        <authorList>
            <consortium name="The Broad Institute Genome Sequencing Platform"/>
            <person name="Ma L.-J."/>
            <person name="Dead R."/>
            <person name="Young S."/>
            <person name="Zeng Q."/>
            <person name="Koehrsen M."/>
            <person name="Alvarado L."/>
            <person name="Berlin A."/>
            <person name="Chapman S.B."/>
            <person name="Chen Z."/>
            <person name="Freedman E."/>
            <person name="Gellesch M."/>
            <person name="Goldberg J."/>
            <person name="Griggs A."/>
            <person name="Gujja S."/>
            <person name="Heilman E.R."/>
            <person name="Heiman D."/>
            <person name="Hepburn T."/>
            <person name="Howarth C."/>
            <person name="Jen D."/>
            <person name="Larson L."/>
            <person name="Mehta T."/>
            <person name="Neiman D."/>
            <person name="Pearson M."/>
            <person name="Roberts A."/>
            <person name="Saif S."/>
            <person name="Shea T."/>
            <person name="Shenoy N."/>
            <person name="Sisk P."/>
            <person name="Stolte C."/>
            <person name="Sykes S."/>
            <person name="Walk T."/>
            <person name="White J."/>
            <person name="Yandava C."/>
            <person name="Haas B."/>
            <person name="Nusbaum C."/>
            <person name="Birren B."/>
        </authorList>
    </citation>
    <scope>NUCLEOTIDE SEQUENCE [LARGE SCALE GENOMIC DNA]</scope>
    <source>
        <strain evidence="4">R3-111a-1</strain>
    </source>
</reference>
<evidence type="ECO:0000256" key="1">
    <source>
        <dbReference type="SAM" id="MobiDB-lite"/>
    </source>
</evidence>
<feature type="compositionally biased region" description="Polar residues" evidence="1">
    <location>
        <begin position="1"/>
        <end position="10"/>
    </location>
</feature>
<evidence type="ECO:0000313" key="2">
    <source>
        <dbReference type="EMBL" id="EJT79876.1"/>
    </source>
</evidence>
<dbReference type="Proteomes" id="UP000006039">
    <property type="component" value="Unassembled WGS sequence"/>
</dbReference>
<feature type="region of interest" description="Disordered" evidence="1">
    <location>
        <begin position="37"/>
        <end position="62"/>
    </location>
</feature>